<dbReference type="PATRIC" id="fig|1339349.3.peg.264"/>
<proteinExistence type="predicted"/>
<sequence>MCILSVVIFIILMSGCVQPKREKVPVQILDRELLAKAKVLQADTMGTFDEFIYAKKFWVYADSILIVLNKKHKDGYFVELHNLFTKENIVKLYRFGDGPDEMLSARVDMNGKTLLVNDFVKGQVAVVNLDSLLKNTTYTTLPIRHRAIGSPTAVPYGDCFLLENPYCFADENLKIEQNAPRFIVTDAKRSYVEEVKYKYYTRNVTVDGCIIMNDFNDRIIYACMHKSAMEIYDKDLNLLRMIEGPIDLKTRYSLDSESDIGIEISFKDYIPYAYLTYCTDKNYFYLSYVGDYLKIGMGMKDFPGWILKFDWDGRLVNCFSVSGCVRAISKSEKERALYVTVLNREDVPVLLKMYEDEI</sequence>
<accession>A0A078ST90</accession>
<keyword evidence="1" id="KW-0449">Lipoprotein</keyword>
<evidence type="ECO:0000313" key="2">
    <source>
        <dbReference type="Proteomes" id="UP000028013"/>
    </source>
</evidence>
<protein>
    <submittedName>
        <fullName evidence="1">Putative lipoprotein</fullName>
    </submittedName>
</protein>
<dbReference type="EMBL" id="JNHN01000026">
    <property type="protein sequence ID" value="KDS63761.1"/>
    <property type="molecule type" value="Genomic_DNA"/>
</dbReference>
<dbReference type="InterPro" id="IPR011044">
    <property type="entry name" value="Quino_amine_DH_bsu"/>
</dbReference>
<name>A0A078ST90_BACUN</name>
<dbReference type="Proteomes" id="UP000028013">
    <property type="component" value="Unassembled WGS sequence"/>
</dbReference>
<dbReference type="SUPFAM" id="SSF50969">
    <property type="entry name" value="YVTN repeat-like/Quinoprotein amine dehydrogenase"/>
    <property type="match status" value="1"/>
</dbReference>
<organism evidence="1 2">
    <name type="scientific">Bacteroides uniformis str. 3978 T3 ii</name>
    <dbReference type="NCBI Taxonomy" id="1339349"/>
    <lineage>
        <taxon>Bacteria</taxon>
        <taxon>Pseudomonadati</taxon>
        <taxon>Bacteroidota</taxon>
        <taxon>Bacteroidia</taxon>
        <taxon>Bacteroidales</taxon>
        <taxon>Bacteroidaceae</taxon>
        <taxon>Bacteroides</taxon>
    </lineage>
</organism>
<dbReference type="AlphaFoldDB" id="A0A078ST90"/>
<reference evidence="1 2" key="1">
    <citation type="submission" date="2014-04" db="EMBL/GenBank/DDBJ databases">
        <authorList>
            <person name="Sears C."/>
            <person name="Carroll K."/>
            <person name="Sack B.R."/>
            <person name="Qadri F."/>
            <person name="Myers L.L."/>
            <person name="Chung G.-T."/>
            <person name="Escheverria P."/>
            <person name="Fraser C.M."/>
            <person name="Sadzewicz L."/>
            <person name="Shefchek K.A."/>
            <person name="Tallon L."/>
            <person name="Das S.P."/>
            <person name="Daugherty S."/>
            <person name="Mongodin E.F."/>
        </authorList>
    </citation>
    <scope>NUCLEOTIDE SEQUENCE [LARGE SCALE GENOMIC DNA]</scope>
    <source>
        <strain evidence="1 2">3978 T3 ii</strain>
    </source>
</reference>
<gene>
    <name evidence="1" type="ORF">M094_3377</name>
</gene>
<comment type="caution">
    <text evidence="1">The sequence shown here is derived from an EMBL/GenBank/DDBJ whole genome shotgun (WGS) entry which is preliminary data.</text>
</comment>
<evidence type="ECO:0000313" key="1">
    <source>
        <dbReference type="EMBL" id="KDS63761.1"/>
    </source>
</evidence>